<feature type="non-terminal residue" evidence="1">
    <location>
        <position position="1"/>
    </location>
</feature>
<comment type="caution">
    <text evidence="1">The sequence shown here is derived from an EMBL/GenBank/DDBJ whole genome shotgun (WGS) entry which is preliminary data.</text>
</comment>
<accession>A0A125W4C6</accession>
<evidence type="ECO:0000313" key="1">
    <source>
        <dbReference type="EMBL" id="EFM82249.1"/>
    </source>
</evidence>
<reference evidence="1 2" key="1">
    <citation type="submission" date="2010-07" db="EMBL/GenBank/DDBJ databases">
        <authorList>
            <person name="Sid Ahmed O."/>
        </authorList>
    </citation>
    <scope>NUCLEOTIDE SEQUENCE [LARGE SCALE GENOMIC DNA]</scope>
    <source>
        <strain evidence="1 2">TX4248</strain>
    </source>
</reference>
<gene>
    <name evidence="1" type="ORF">HMPREF9498_02139</name>
</gene>
<proteinExistence type="predicted"/>
<protein>
    <submittedName>
        <fullName evidence="1">Uncharacterized protein</fullName>
    </submittedName>
</protein>
<sequence>QRLSNGEGGVYILPIATTDELGGIKVGQLLEIAEDGTLSAVKQTDQNFTTELKLKLEELKNYTAGANISISEDGVISATGGGDGGGVNQQYVDQKVQEAIDRIPDITFEKVGEVQ</sequence>
<organism evidence="1 2">
    <name type="scientific">Enterococcus faecalis TX4248</name>
    <dbReference type="NCBI Taxonomy" id="749495"/>
    <lineage>
        <taxon>Bacteria</taxon>
        <taxon>Bacillati</taxon>
        <taxon>Bacillota</taxon>
        <taxon>Bacilli</taxon>
        <taxon>Lactobacillales</taxon>
        <taxon>Enterococcaceae</taxon>
        <taxon>Enterococcus</taxon>
    </lineage>
</organism>
<dbReference type="AlphaFoldDB" id="A0A125W4C6"/>
<dbReference type="Proteomes" id="UP000004846">
    <property type="component" value="Unassembled WGS sequence"/>
</dbReference>
<dbReference type="HOGENOM" id="CLU_2101985_0_0_9"/>
<name>A0A125W4C6_ENTFL</name>
<dbReference type="EMBL" id="AEBR01000069">
    <property type="protein sequence ID" value="EFM82249.1"/>
    <property type="molecule type" value="Genomic_DNA"/>
</dbReference>
<evidence type="ECO:0000313" key="2">
    <source>
        <dbReference type="Proteomes" id="UP000004846"/>
    </source>
</evidence>